<organism evidence="1 2">
    <name type="scientific">Sedimenticola selenatireducens</name>
    <dbReference type="NCBI Taxonomy" id="191960"/>
    <lineage>
        <taxon>Bacteria</taxon>
        <taxon>Pseudomonadati</taxon>
        <taxon>Pseudomonadota</taxon>
        <taxon>Gammaproteobacteria</taxon>
        <taxon>Chromatiales</taxon>
        <taxon>Sedimenticolaceae</taxon>
        <taxon>Sedimenticola</taxon>
    </lineage>
</organism>
<protein>
    <submittedName>
        <fullName evidence="1">Integration host factor subunit beta</fullName>
    </submittedName>
</protein>
<dbReference type="OrthoDB" id="7065886at2"/>
<sequence>MKDKPDTTNTVSDRALEMIMRDVLDGLFELSLESSFTAHCNDVEILEIRQDQVTCEENRAQKSEQQNAEILEFPGLKRAYG</sequence>
<name>A0A558DZH2_9GAMM</name>
<dbReference type="Proteomes" id="UP000316649">
    <property type="component" value="Unassembled WGS sequence"/>
</dbReference>
<gene>
    <name evidence="1" type="ORF">FHP88_18645</name>
</gene>
<accession>A0A558DZH2</accession>
<comment type="caution">
    <text evidence="1">The sequence shown here is derived from an EMBL/GenBank/DDBJ whole genome shotgun (WGS) entry which is preliminary data.</text>
</comment>
<reference evidence="1 2" key="1">
    <citation type="submission" date="2019-07" db="EMBL/GenBank/DDBJ databases">
        <title>The pathways for chlorine oxyanion respiration interact through the shared metabolite chlorate.</title>
        <authorList>
            <person name="Barnum T.P."/>
            <person name="Cheng Y."/>
            <person name="Hill K.A."/>
            <person name="Lucas L.N."/>
            <person name="Carlson H.K."/>
            <person name="Coates J.D."/>
        </authorList>
    </citation>
    <scope>NUCLEOTIDE SEQUENCE [LARGE SCALE GENOMIC DNA]</scope>
    <source>
        <strain evidence="1 2">BK-1</strain>
    </source>
</reference>
<dbReference type="EMBL" id="VMNH01000034">
    <property type="protein sequence ID" value="TVO68589.1"/>
    <property type="molecule type" value="Genomic_DNA"/>
</dbReference>
<dbReference type="AlphaFoldDB" id="A0A558DZH2"/>
<evidence type="ECO:0000313" key="2">
    <source>
        <dbReference type="Proteomes" id="UP000316649"/>
    </source>
</evidence>
<dbReference type="RefSeq" id="WP_144360662.1">
    <property type="nucleotide sequence ID" value="NZ_VMNH01000034.1"/>
</dbReference>
<keyword evidence="2" id="KW-1185">Reference proteome</keyword>
<evidence type="ECO:0000313" key="1">
    <source>
        <dbReference type="EMBL" id="TVO68589.1"/>
    </source>
</evidence>
<proteinExistence type="predicted"/>